<gene>
    <name evidence="1" type="ORF">AVDCRST_MAG35-1523</name>
</gene>
<dbReference type="SUPFAM" id="SSF55961">
    <property type="entry name" value="Bet v1-like"/>
    <property type="match status" value="1"/>
</dbReference>
<sequence length="154" mass="16437">MGVDAAPDPSSTAAPPISEGRAVAAPPALVHDLLVDVAAWPLWSPHVLRTEPASGRVHAGWRGRVRPWFGPATTMEVTEVLPDGGMRWRTRALGHELSYAQLVTPHQGGAHVRFTAAVTGPAGGVVQRLAAPLSAFGQRRRLERLALLAERLAR</sequence>
<dbReference type="Pfam" id="PF10604">
    <property type="entry name" value="Polyketide_cyc2"/>
    <property type="match status" value="1"/>
</dbReference>
<dbReference type="Gene3D" id="3.30.530.20">
    <property type="match status" value="1"/>
</dbReference>
<dbReference type="EMBL" id="CADCUY010000309">
    <property type="protein sequence ID" value="CAA9412663.1"/>
    <property type="molecule type" value="Genomic_DNA"/>
</dbReference>
<accession>A0A6J4PF18</accession>
<dbReference type="AlphaFoldDB" id="A0A6J4PF18"/>
<dbReference type="InterPro" id="IPR019587">
    <property type="entry name" value="Polyketide_cyclase/dehydratase"/>
</dbReference>
<name>A0A6J4PF18_9ACTN</name>
<proteinExistence type="predicted"/>
<evidence type="ECO:0008006" key="2">
    <source>
        <dbReference type="Google" id="ProtNLM"/>
    </source>
</evidence>
<reference evidence="1" key="1">
    <citation type="submission" date="2020-02" db="EMBL/GenBank/DDBJ databases">
        <authorList>
            <person name="Meier V. D."/>
        </authorList>
    </citation>
    <scope>NUCLEOTIDE SEQUENCE</scope>
    <source>
        <strain evidence="1">AVDCRST_MAG35</strain>
    </source>
</reference>
<dbReference type="InterPro" id="IPR023393">
    <property type="entry name" value="START-like_dom_sf"/>
</dbReference>
<evidence type="ECO:0000313" key="1">
    <source>
        <dbReference type="EMBL" id="CAA9412663.1"/>
    </source>
</evidence>
<protein>
    <recommendedName>
        <fullName evidence="2">Polyketide cyclase/dehydrase</fullName>
    </recommendedName>
</protein>
<organism evidence="1">
    <name type="scientific">uncultured Quadrisphaera sp</name>
    <dbReference type="NCBI Taxonomy" id="904978"/>
    <lineage>
        <taxon>Bacteria</taxon>
        <taxon>Bacillati</taxon>
        <taxon>Actinomycetota</taxon>
        <taxon>Actinomycetes</taxon>
        <taxon>Kineosporiales</taxon>
        <taxon>Kineosporiaceae</taxon>
        <taxon>Quadrisphaera</taxon>
        <taxon>environmental samples</taxon>
    </lineage>
</organism>